<sequence>MHARTTPRRCERGQVTAEYAVGATVGVTAIAGILIGPEPVVSDWIGEFLVEHVTRAFSLTLPELFRWPW</sequence>
<dbReference type="RefSeq" id="WP_146826377.1">
    <property type="nucleotide sequence ID" value="NZ_BAAAYQ010000001.1"/>
</dbReference>
<dbReference type="Proteomes" id="UP000321769">
    <property type="component" value="Unassembled WGS sequence"/>
</dbReference>
<dbReference type="OrthoDB" id="3748241at2"/>
<dbReference type="EMBL" id="BJZQ01000004">
    <property type="protein sequence ID" value="GEO88832.1"/>
    <property type="molecule type" value="Genomic_DNA"/>
</dbReference>
<evidence type="ECO:0000313" key="1">
    <source>
        <dbReference type="EMBL" id="GEO88832.1"/>
    </source>
</evidence>
<evidence type="ECO:0000313" key="2">
    <source>
        <dbReference type="Proteomes" id="UP000321769"/>
    </source>
</evidence>
<dbReference type="AlphaFoldDB" id="A0A512HTP6"/>
<keyword evidence="2" id="KW-1185">Reference proteome</keyword>
<reference evidence="1 2" key="1">
    <citation type="submission" date="2019-07" db="EMBL/GenBank/DDBJ databases">
        <title>Whole genome shotgun sequence of Aeromicrobium flavum NBRC 107625.</title>
        <authorList>
            <person name="Hosoyama A."/>
            <person name="Uohara A."/>
            <person name="Ohji S."/>
            <person name="Ichikawa N."/>
        </authorList>
    </citation>
    <scope>NUCLEOTIDE SEQUENCE [LARGE SCALE GENOMIC DNA]</scope>
    <source>
        <strain evidence="1 2">NBRC 107625</strain>
    </source>
</reference>
<accession>A0A512HTP6</accession>
<dbReference type="Pfam" id="PF14029">
    <property type="entry name" value="DUF4244"/>
    <property type="match status" value="1"/>
</dbReference>
<gene>
    <name evidence="1" type="ORF">AFL01nite_11590</name>
</gene>
<evidence type="ECO:0008006" key="3">
    <source>
        <dbReference type="Google" id="ProtNLM"/>
    </source>
</evidence>
<protein>
    <recommendedName>
        <fullName evidence="3">DUF4244 domain-containing protein</fullName>
    </recommendedName>
</protein>
<comment type="caution">
    <text evidence="1">The sequence shown here is derived from an EMBL/GenBank/DDBJ whole genome shotgun (WGS) entry which is preliminary data.</text>
</comment>
<name>A0A512HTP6_9ACTN</name>
<organism evidence="1 2">
    <name type="scientific">Aeromicrobium flavum</name>
    <dbReference type="NCBI Taxonomy" id="416568"/>
    <lineage>
        <taxon>Bacteria</taxon>
        <taxon>Bacillati</taxon>
        <taxon>Actinomycetota</taxon>
        <taxon>Actinomycetes</taxon>
        <taxon>Propionibacteriales</taxon>
        <taxon>Nocardioidaceae</taxon>
        <taxon>Aeromicrobium</taxon>
    </lineage>
</organism>
<proteinExistence type="predicted"/>
<dbReference type="InterPro" id="IPR025338">
    <property type="entry name" value="DUF4244"/>
</dbReference>